<dbReference type="InterPro" id="IPR004860">
    <property type="entry name" value="LAGLIDADG_dom"/>
</dbReference>
<evidence type="ECO:0000259" key="3">
    <source>
        <dbReference type="PROSITE" id="PS50819"/>
    </source>
</evidence>
<dbReference type="SUPFAM" id="SSF51294">
    <property type="entry name" value="Hedgehog/intein (Hint) domain"/>
    <property type="match status" value="1"/>
</dbReference>
<keyword evidence="4" id="KW-0255">Endonuclease</keyword>
<dbReference type="SMART" id="SM00305">
    <property type="entry name" value="HintC"/>
    <property type="match status" value="1"/>
</dbReference>
<dbReference type="PRINTS" id="PR00379">
    <property type="entry name" value="INTEIN"/>
</dbReference>
<dbReference type="NCBIfam" id="TIGR01443">
    <property type="entry name" value="intein_Cterm"/>
    <property type="match status" value="1"/>
</dbReference>
<dbReference type="PROSITE" id="PS50817">
    <property type="entry name" value="INTEIN_N_TER"/>
    <property type="match status" value="1"/>
</dbReference>
<dbReference type="InterPro" id="IPR036844">
    <property type="entry name" value="Hint_dom_sf"/>
</dbReference>
<dbReference type="CDD" id="cd00081">
    <property type="entry name" value="Hint"/>
    <property type="match status" value="1"/>
</dbReference>
<dbReference type="Gene3D" id="2.170.16.10">
    <property type="entry name" value="Hedgehog/Intein (Hint) domain"/>
    <property type="match status" value="1"/>
</dbReference>
<accession>A0A6M3IZ11</accession>
<dbReference type="InterPro" id="IPR004042">
    <property type="entry name" value="Intein_endonuc_central"/>
</dbReference>
<dbReference type="InterPro" id="IPR003586">
    <property type="entry name" value="Hint_dom_C"/>
</dbReference>
<dbReference type="GO" id="GO:0016539">
    <property type="term" value="P:intein-mediated protein splicing"/>
    <property type="evidence" value="ECO:0007669"/>
    <property type="project" value="InterPro"/>
</dbReference>
<dbReference type="Pfam" id="PF14528">
    <property type="entry name" value="LAGLIDADG_3"/>
    <property type="match status" value="1"/>
</dbReference>
<dbReference type="SUPFAM" id="SSF55608">
    <property type="entry name" value="Homing endonucleases"/>
    <property type="match status" value="1"/>
</dbReference>
<dbReference type="NCBIfam" id="TIGR01445">
    <property type="entry name" value="intein_Nterm"/>
    <property type="match status" value="1"/>
</dbReference>
<keyword evidence="4" id="KW-0540">Nuclease</keyword>
<dbReference type="InterPro" id="IPR006142">
    <property type="entry name" value="INTEIN"/>
</dbReference>
<dbReference type="InterPro" id="IPR027434">
    <property type="entry name" value="Homing_endonucl"/>
</dbReference>
<dbReference type="PROSITE" id="PS50819">
    <property type="entry name" value="INTEIN_ENDONUCLEASE"/>
    <property type="match status" value="1"/>
</dbReference>
<dbReference type="SMART" id="SM00306">
    <property type="entry name" value="HintN"/>
    <property type="match status" value="1"/>
</dbReference>
<dbReference type="EMBL" id="MT141475">
    <property type="protein sequence ID" value="QJA62578.1"/>
    <property type="molecule type" value="Genomic_DNA"/>
</dbReference>
<dbReference type="InterPro" id="IPR030934">
    <property type="entry name" value="Intein_C"/>
</dbReference>
<dbReference type="Pfam" id="PF14890">
    <property type="entry name" value="Intein_splicing"/>
    <property type="match status" value="1"/>
</dbReference>
<organism evidence="4">
    <name type="scientific">viral metagenome</name>
    <dbReference type="NCBI Taxonomy" id="1070528"/>
    <lineage>
        <taxon>unclassified sequences</taxon>
        <taxon>metagenomes</taxon>
        <taxon>organismal metagenomes</taxon>
    </lineage>
</organism>
<dbReference type="GO" id="GO:0004519">
    <property type="term" value="F:endonuclease activity"/>
    <property type="evidence" value="ECO:0007669"/>
    <property type="project" value="UniProtKB-KW"/>
</dbReference>
<evidence type="ECO:0000256" key="1">
    <source>
        <dbReference type="ARBA" id="ARBA00022813"/>
    </source>
</evidence>
<keyword evidence="1" id="KW-0068">Autocatalytic cleavage</keyword>
<evidence type="ECO:0000313" key="5">
    <source>
        <dbReference type="EMBL" id="QJA81291.1"/>
    </source>
</evidence>
<dbReference type="EMBL" id="MT142454">
    <property type="protein sequence ID" value="QJA81291.1"/>
    <property type="molecule type" value="Genomic_DNA"/>
</dbReference>
<dbReference type="Gene3D" id="3.10.28.10">
    <property type="entry name" value="Homing endonucleases"/>
    <property type="match status" value="1"/>
</dbReference>
<reference evidence="4" key="1">
    <citation type="submission" date="2020-03" db="EMBL/GenBank/DDBJ databases">
        <title>The deep terrestrial virosphere.</title>
        <authorList>
            <person name="Holmfeldt K."/>
            <person name="Nilsson E."/>
            <person name="Simone D."/>
            <person name="Lopez-Fernandez M."/>
            <person name="Wu X."/>
            <person name="de Brujin I."/>
            <person name="Lundin D."/>
            <person name="Andersson A."/>
            <person name="Bertilsson S."/>
            <person name="Dopson M."/>
        </authorList>
    </citation>
    <scope>NUCLEOTIDE SEQUENCE</scope>
    <source>
        <strain evidence="5">MM415A00556</strain>
        <strain evidence="4">MM415B00751</strain>
    </source>
</reference>
<feature type="domain" description="DOD-type homing endonuclease" evidence="3">
    <location>
        <begin position="295"/>
        <end position="416"/>
    </location>
</feature>
<dbReference type="InterPro" id="IPR003587">
    <property type="entry name" value="Hint_dom_N"/>
</dbReference>
<gene>
    <name evidence="5" type="ORF">MM415A00556_0011</name>
    <name evidence="4" type="ORF">MM415B00751_0014</name>
</gene>
<evidence type="ECO:0000256" key="2">
    <source>
        <dbReference type="ARBA" id="ARBA00023000"/>
    </source>
</evidence>
<name>A0A6M3IZ11_9ZZZZ</name>
<dbReference type="InterPro" id="IPR006141">
    <property type="entry name" value="Intein_N"/>
</dbReference>
<proteinExistence type="predicted"/>
<keyword evidence="4" id="KW-0378">Hydrolase</keyword>
<sequence length="854" mass="97350">MPEITIPNNWRPRLDQMLLWEYMEAGGLRACEVAHRRWGKDDVALHYTATALIQRPGNYWHMLPQYNQARKVIWDAVNPRTGKKRIDEAFPVEIRKQARRNEMSIEFINGAIWQLVGSDNYNAYVGSPPLGIVLSEWAVANPMAWAFLSPILEENGGWAIFIYCVSPDTLVFTEDGIVEIGAICENDGYSNINIDVYGLNNFDRACQYFRNPDITTPVLKITTEKGYEIVCTYDHRIWTGENWKAARDLEVGGTIPIQHSQGVFGSKVDWNGFCLDNHGHNKGIPFEPGSDFYYFLGLYVAEGYNSGRNIVITIGDDEPHDFLSKHGFVRYIRKDQSVASNTNLCKLVRWFGCGDGALNKQVPPMVLQSPEWAQIAFLQGYFDGDGCATKKGTVHCDSISSKLIKTIQIMLLNFGIFSRKTIYTKLSKSTQYNIYGKYPCWRLEIDELDAGAFFSKVGFRLNRKQNRGQADRVQNQLIYVDYEKLEPNYFKGLNEGDTKRQFRDGTIRLNTIKRLNDIKESLYLTSLINEAKKYRYLKIVDIQESQSEVVDFVIPKTHSFTSNGFISHNTSRGNNHGFTMYEHACAQPDWHAEKLTALETPVFTEIQLAKIKAEYIQIYGLDLGTALYEQEYLCSFDSAVPGAYFGAEIAAARAEGRITKIPYEPDIPVNTFWDLGIDDSMTIWFHQAIPSLGQHRFIDYYEVSGVGLAACANVLHEKREANGWMYSRHVAPHDIKVRELISGKSRWESARRLLENGEAKMSIDFEIAHRPENKEDAIEVSRQILKSCWFDADKCKGGINALSNYSKKWDELNHVWSKTPDHSWACHGADGFQTFSIAYNVFAESVDDLRVVFG</sequence>
<evidence type="ECO:0000313" key="4">
    <source>
        <dbReference type="EMBL" id="QJA62578.1"/>
    </source>
</evidence>
<keyword evidence="2" id="KW-0651">Protein splicing</keyword>
<dbReference type="AlphaFoldDB" id="A0A6M3IZ11"/>
<protein>
    <submittedName>
        <fullName evidence="4">Putative homing endonuclease</fullName>
    </submittedName>
</protein>